<dbReference type="AlphaFoldDB" id="A0A915ELP9"/>
<reference evidence="3" key="1">
    <citation type="submission" date="2022-11" db="UniProtKB">
        <authorList>
            <consortium name="WormBaseParasite"/>
        </authorList>
    </citation>
    <scope>IDENTIFICATION</scope>
</reference>
<proteinExistence type="predicted"/>
<dbReference type="Proteomes" id="UP000887574">
    <property type="component" value="Unplaced"/>
</dbReference>
<name>A0A915ELP9_9BILA</name>
<evidence type="ECO:0000313" key="2">
    <source>
        <dbReference type="Proteomes" id="UP000887574"/>
    </source>
</evidence>
<organism evidence="2 3">
    <name type="scientific">Ditylenchus dipsaci</name>
    <dbReference type="NCBI Taxonomy" id="166011"/>
    <lineage>
        <taxon>Eukaryota</taxon>
        <taxon>Metazoa</taxon>
        <taxon>Ecdysozoa</taxon>
        <taxon>Nematoda</taxon>
        <taxon>Chromadorea</taxon>
        <taxon>Rhabditida</taxon>
        <taxon>Tylenchina</taxon>
        <taxon>Tylenchomorpha</taxon>
        <taxon>Sphaerularioidea</taxon>
        <taxon>Anguinidae</taxon>
        <taxon>Anguininae</taxon>
        <taxon>Ditylenchus</taxon>
    </lineage>
</organism>
<sequence length="240" mass="27159">MLLAYVKTKSRRKGRAETNTKSGEYGSSNDSMLGQPARPLLLLVAAGWGICWSIEASALSFISQHVNGSQYQHFEVSKNMTNKLLDCQHEEWVLTLFGTPKEIAQYVAVFKSVVTLLNLRIGSSMIRYSYGHFDVVLDEKKEESYTFLSLTPLFKYTVSMAAVWNKLTSHISTWFGDEKRNSVSGGQVSGQVAPFQCSTRRIFGWFDLPKAAKICTKYKCIMSRQNKQFKKTLITKKIPL</sequence>
<dbReference type="WBParaSite" id="jg6709.1">
    <property type="protein sequence ID" value="jg6709.1"/>
    <property type="gene ID" value="jg6709"/>
</dbReference>
<accession>A0A915ELP9</accession>
<evidence type="ECO:0000313" key="3">
    <source>
        <dbReference type="WBParaSite" id="jg6709.1"/>
    </source>
</evidence>
<feature type="compositionally biased region" description="Polar residues" evidence="1">
    <location>
        <begin position="17"/>
        <end position="30"/>
    </location>
</feature>
<evidence type="ECO:0000256" key="1">
    <source>
        <dbReference type="SAM" id="MobiDB-lite"/>
    </source>
</evidence>
<keyword evidence="2" id="KW-1185">Reference proteome</keyword>
<protein>
    <submittedName>
        <fullName evidence="3">Uncharacterized protein</fullName>
    </submittedName>
</protein>
<feature type="region of interest" description="Disordered" evidence="1">
    <location>
        <begin position="1"/>
        <end position="30"/>
    </location>
</feature>